<evidence type="ECO:0000259" key="2">
    <source>
        <dbReference type="PROSITE" id="PS50097"/>
    </source>
</evidence>
<feature type="domain" description="BTB" evidence="2">
    <location>
        <begin position="22"/>
        <end position="90"/>
    </location>
</feature>
<dbReference type="SUPFAM" id="SSF54695">
    <property type="entry name" value="POZ domain"/>
    <property type="match status" value="1"/>
</dbReference>
<dbReference type="GeneID" id="69017368"/>
<dbReference type="Proteomes" id="UP000613401">
    <property type="component" value="Unassembled WGS sequence"/>
</dbReference>
<dbReference type="RefSeq" id="XP_045260121.1">
    <property type="nucleotide sequence ID" value="XM_045410166.1"/>
</dbReference>
<evidence type="ECO:0000313" key="4">
    <source>
        <dbReference type="Proteomes" id="UP000613401"/>
    </source>
</evidence>
<keyword evidence="1" id="KW-0175">Coiled coil</keyword>
<proteinExistence type="predicted"/>
<dbReference type="InterPro" id="IPR000210">
    <property type="entry name" value="BTB/POZ_dom"/>
</dbReference>
<organism evidence="3 4">
    <name type="scientific">Colletotrichum gloeosporioides</name>
    <name type="common">Anthracnose fungus</name>
    <name type="synonym">Glomerella cingulata</name>
    <dbReference type="NCBI Taxonomy" id="474922"/>
    <lineage>
        <taxon>Eukaryota</taxon>
        <taxon>Fungi</taxon>
        <taxon>Dikarya</taxon>
        <taxon>Ascomycota</taxon>
        <taxon>Pezizomycotina</taxon>
        <taxon>Sordariomycetes</taxon>
        <taxon>Hypocreomycetidae</taxon>
        <taxon>Glomerellales</taxon>
        <taxon>Glomerellaceae</taxon>
        <taxon>Colletotrichum</taxon>
        <taxon>Colletotrichum gloeosporioides species complex</taxon>
    </lineage>
</organism>
<evidence type="ECO:0000313" key="3">
    <source>
        <dbReference type="EMBL" id="KAF3800962.1"/>
    </source>
</evidence>
<dbReference type="AlphaFoldDB" id="A0A8H4CBV6"/>
<accession>A0A8H4CBV6</accession>
<dbReference type="SMART" id="SM00225">
    <property type="entry name" value="BTB"/>
    <property type="match status" value="1"/>
</dbReference>
<dbReference type="PROSITE" id="PS50097">
    <property type="entry name" value="BTB"/>
    <property type="match status" value="1"/>
</dbReference>
<name>A0A8H4CBV6_COLGL</name>
<dbReference type="EMBL" id="WVTB01000071">
    <property type="protein sequence ID" value="KAF3800962.1"/>
    <property type="molecule type" value="Genomic_DNA"/>
</dbReference>
<dbReference type="InterPro" id="IPR011333">
    <property type="entry name" value="SKP1/BTB/POZ_sf"/>
</dbReference>
<feature type="coiled-coil region" evidence="1">
    <location>
        <begin position="218"/>
        <end position="259"/>
    </location>
</feature>
<comment type="caution">
    <text evidence="3">The sequence shown here is derived from an EMBL/GenBank/DDBJ whole genome shotgun (WGS) entry which is preliminary data.</text>
</comment>
<dbReference type="Gene3D" id="3.30.710.10">
    <property type="entry name" value="Potassium Channel Kv1.1, Chain A"/>
    <property type="match status" value="1"/>
</dbReference>
<sequence>MANQSQQDPNLGLVFLKPEPQTSVTLQCGDKTFVFNKAILTQHSEFFAAGLKDATAAECEANTITFNDIEPEHLDAYLQFVYCRSVSESLLKERIEALGEHKKLVFLVKVWQVSDRFQSKALCTALGAQIAKLGYDREYSNQNDREWWVNNVKAAFEAFDEHADSQVKLRGQVVKQFILDFPSEHLHSVLGLADLSLSFIRELWKALSAQAFDTEKQLRDTKTKVQNFQQRVMILERDIKDWRHRVGELEDKVQELEEDRDY</sequence>
<evidence type="ECO:0000256" key="1">
    <source>
        <dbReference type="SAM" id="Coils"/>
    </source>
</evidence>
<dbReference type="Pfam" id="PF00651">
    <property type="entry name" value="BTB"/>
    <property type="match status" value="1"/>
</dbReference>
<keyword evidence="4" id="KW-1185">Reference proteome</keyword>
<reference evidence="3" key="1">
    <citation type="journal article" date="2020" name="Phytopathology">
        <title>Genome sequence and comparative analysis of Colletotrichum gloeosporioides isolated from Liriodendron leaves.</title>
        <authorList>
            <person name="Fu F.F."/>
            <person name="Hao Z."/>
            <person name="Wang P."/>
            <person name="Lu Y."/>
            <person name="Xue L.J."/>
            <person name="Wei G."/>
            <person name="Tian Y."/>
            <person name="Baishi H."/>
            <person name="Xu H."/>
            <person name="Shi J."/>
            <person name="Cheng T."/>
            <person name="Wang G."/>
            <person name="Yi Y."/>
            <person name="Chen J."/>
        </authorList>
    </citation>
    <scope>NUCLEOTIDE SEQUENCE</scope>
    <source>
        <strain evidence="3">Lc1</strain>
    </source>
</reference>
<dbReference type="CDD" id="cd18186">
    <property type="entry name" value="BTB_POZ_ZBTB_KLHL-like"/>
    <property type="match status" value="1"/>
</dbReference>
<reference evidence="3" key="2">
    <citation type="submission" date="2020-03" db="EMBL/GenBank/DDBJ databases">
        <authorList>
            <person name="Fu F.-F."/>
            <person name="Chen J."/>
        </authorList>
    </citation>
    <scope>NUCLEOTIDE SEQUENCE</scope>
    <source>
        <strain evidence="3">Lc1</strain>
    </source>
</reference>
<protein>
    <recommendedName>
        <fullName evidence="2">BTB domain-containing protein</fullName>
    </recommendedName>
</protein>
<gene>
    <name evidence="3" type="ORF">GCG54_00010236</name>
</gene>